<dbReference type="Proteomes" id="UP000319143">
    <property type="component" value="Unassembled WGS sequence"/>
</dbReference>
<proteinExistence type="predicted"/>
<keyword evidence="2" id="KW-1185">Reference proteome</keyword>
<sequence>MAKKKTKTVGKLAAVDSPDGKPVIAFSTPGMFDRWLSKHHTEHGGLWIQFCKKDSDHKSITYAQALDIALCHGWIDGPVRKGNAASWIHKFTPRGKRSVWSQVNKAHIERLTREGRMKPAGHAAVELAKADGRWEAAYASSSTFEESPEFLAALKKSKQASKFYATLTKAKRFAFYCRLHNAKKPETKARKIVEFVEMLERGEMLH</sequence>
<gene>
    <name evidence="1" type="ORF">Poly41_23130</name>
</gene>
<dbReference type="Pfam" id="PF13376">
    <property type="entry name" value="OmdA"/>
    <property type="match status" value="1"/>
</dbReference>
<evidence type="ECO:0008006" key="3">
    <source>
        <dbReference type="Google" id="ProtNLM"/>
    </source>
</evidence>
<name>A0A5C6DXE1_9BACT</name>
<dbReference type="EMBL" id="SJPV01000003">
    <property type="protein sequence ID" value="TWU39489.1"/>
    <property type="molecule type" value="Genomic_DNA"/>
</dbReference>
<dbReference type="AlphaFoldDB" id="A0A5C6DXE1"/>
<evidence type="ECO:0000313" key="1">
    <source>
        <dbReference type="EMBL" id="TWU39489.1"/>
    </source>
</evidence>
<dbReference type="RefSeq" id="WP_146526236.1">
    <property type="nucleotide sequence ID" value="NZ_SJPV01000003.1"/>
</dbReference>
<accession>A0A5C6DXE1</accession>
<evidence type="ECO:0000313" key="2">
    <source>
        <dbReference type="Proteomes" id="UP000319143"/>
    </source>
</evidence>
<protein>
    <recommendedName>
        <fullName evidence="3">Bacteriocin-protection, YdeI or OmpD-Associated</fullName>
    </recommendedName>
</protein>
<organism evidence="1 2">
    <name type="scientific">Novipirellula artificiosorum</name>
    <dbReference type="NCBI Taxonomy" id="2528016"/>
    <lineage>
        <taxon>Bacteria</taxon>
        <taxon>Pseudomonadati</taxon>
        <taxon>Planctomycetota</taxon>
        <taxon>Planctomycetia</taxon>
        <taxon>Pirellulales</taxon>
        <taxon>Pirellulaceae</taxon>
        <taxon>Novipirellula</taxon>
    </lineage>
</organism>
<comment type="caution">
    <text evidence="1">The sequence shown here is derived from an EMBL/GenBank/DDBJ whole genome shotgun (WGS) entry which is preliminary data.</text>
</comment>
<dbReference type="OrthoDB" id="9796999at2"/>
<reference evidence="1 2" key="1">
    <citation type="submission" date="2019-02" db="EMBL/GenBank/DDBJ databases">
        <title>Deep-cultivation of Planctomycetes and their phenomic and genomic characterization uncovers novel biology.</title>
        <authorList>
            <person name="Wiegand S."/>
            <person name="Jogler M."/>
            <person name="Boedeker C."/>
            <person name="Pinto D."/>
            <person name="Vollmers J."/>
            <person name="Rivas-Marin E."/>
            <person name="Kohn T."/>
            <person name="Peeters S.H."/>
            <person name="Heuer A."/>
            <person name="Rast P."/>
            <person name="Oberbeckmann S."/>
            <person name="Bunk B."/>
            <person name="Jeske O."/>
            <person name="Meyerdierks A."/>
            <person name="Storesund J.E."/>
            <person name="Kallscheuer N."/>
            <person name="Luecker S."/>
            <person name="Lage O.M."/>
            <person name="Pohl T."/>
            <person name="Merkel B.J."/>
            <person name="Hornburger P."/>
            <person name="Mueller R.-W."/>
            <person name="Bruemmer F."/>
            <person name="Labrenz M."/>
            <person name="Spormann A.M."/>
            <person name="Op Den Camp H."/>
            <person name="Overmann J."/>
            <person name="Amann R."/>
            <person name="Jetten M.S.M."/>
            <person name="Mascher T."/>
            <person name="Medema M.H."/>
            <person name="Devos D.P."/>
            <person name="Kaster A.-K."/>
            <person name="Ovreas L."/>
            <person name="Rohde M."/>
            <person name="Galperin M.Y."/>
            <person name="Jogler C."/>
        </authorList>
    </citation>
    <scope>NUCLEOTIDE SEQUENCE [LARGE SCALE GENOMIC DNA]</scope>
    <source>
        <strain evidence="1 2">Poly41</strain>
    </source>
</reference>